<name>A0A7X6MBH2_9ACTN</name>
<dbReference type="RefSeq" id="WP_061079735.1">
    <property type="nucleotide sequence ID" value="NZ_JAAXPG010000007.1"/>
</dbReference>
<feature type="domain" description="Siphovirus-type tail component C-terminal" evidence="2">
    <location>
        <begin position="185"/>
        <end position="272"/>
    </location>
</feature>
<dbReference type="Proteomes" id="UP000553209">
    <property type="component" value="Unassembled WGS sequence"/>
</dbReference>
<protein>
    <submittedName>
        <fullName evidence="3">Phage tail protein</fullName>
    </submittedName>
</protein>
<keyword evidence="4" id="KW-1185">Reference proteome</keyword>
<dbReference type="Pfam" id="PF22768">
    <property type="entry name" value="SPP1_Dit"/>
    <property type="match status" value="1"/>
</dbReference>
<evidence type="ECO:0000256" key="1">
    <source>
        <dbReference type="SAM" id="MobiDB-lite"/>
    </source>
</evidence>
<dbReference type="Gene3D" id="2.60.120.860">
    <property type="match status" value="1"/>
</dbReference>
<evidence type="ECO:0000259" key="2">
    <source>
        <dbReference type="Pfam" id="PF22768"/>
    </source>
</evidence>
<feature type="region of interest" description="Disordered" evidence="1">
    <location>
        <begin position="138"/>
        <end position="159"/>
    </location>
</feature>
<dbReference type="AlphaFoldDB" id="A0A7X6MBH2"/>
<comment type="caution">
    <text evidence="3">The sequence shown here is derived from an EMBL/GenBank/DDBJ whole genome shotgun (WGS) entry which is preliminary data.</text>
</comment>
<evidence type="ECO:0000313" key="3">
    <source>
        <dbReference type="EMBL" id="NKY97850.1"/>
    </source>
</evidence>
<sequence length="289" mass="31957">MNEELQLPVFQLGRWAGNRRDEHGVEWWVVSDEGWTGSPPPRVDLTDRPQRHGAFDAPSYRTPRVITLEGVAIAPSRATKERAKDTFAALLADGSRLFPLVVREHTATRQVRVRLTDGSRTRDTTPYAFEWSLQVTAPDPTRYSHQERRATTAPPTRPPGLSFPLSFPLGFGEEQGGRFTARNAGTIQTAPRWEITGPCVDPVVQNAVTGEQLAFDITLRSGQRLDVDVDARTVLLGTSTSPGSVSRRSALRSGSRWFDLAPGTNQITFRTADGDPGARLSGVWRDAWL</sequence>
<organism evidence="3 4">
    <name type="scientific">Nocardiopsis alborubida</name>
    <dbReference type="NCBI Taxonomy" id="146802"/>
    <lineage>
        <taxon>Bacteria</taxon>
        <taxon>Bacillati</taxon>
        <taxon>Actinomycetota</taxon>
        <taxon>Actinomycetes</taxon>
        <taxon>Streptosporangiales</taxon>
        <taxon>Nocardiopsidaceae</taxon>
        <taxon>Nocardiopsis</taxon>
    </lineage>
</organism>
<evidence type="ECO:0000313" key="4">
    <source>
        <dbReference type="Proteomes" id="UP000553209"/>
    </source>
</evidence>
<accession>A0A7X6MBH2</accession>
<dbReference type="EMBL" id="JAAXPG010000007">
    <property type="protein sequence ID" value="NKY97850.1"/>
    <property type="molecule type" value="Genomic_DNA"/>
</dbReference>
<gene>
    <name evidence="3" type="ORF">HGB44_09270</name>
</gene>
<proteinExistence type="predicted"/>
<dbReference type="InterPro" id="IPR054738">
    <property type="entry name" value="Siphovirus-type_tail_C"/>
</dbReference>
<reference evidence="3 4" key="1">
    <citation type="submission" date="2020-04" db="EMBL/GenBank/DDBJ databases">
        <title>MicrobeNet Type strains.</title>
        <authorList>
            <person name="Nicholson A.C."/>
        </authorList>
    </citation>
    <scope>NUCLEOTIDE SEQUENCE [LARGE SCALE GENOMIC DNA]</scope>
    <source>
        <strain evidence="3 4">ATCC 23612</strain>
    </source>
</reference>